<evidence type="ECO:0000256" key="1">
    <source>
        <dbReference type="ARBA" id="ARBA00000085"/>
    </source>
</evidence>
<evidence type="ECO:0000313" key="10">
    <source>
        <dbReference type="EMBL" id="GAA0754687.1"/>
    </source>
</evidence>
<evidence type="ECO:0000256" key="5">
    <source>
        <dbReference type="ARBA" id="ARBA00022777"/>
    </source>
</evidence>
<dbReference type="SUPFAM" id="SSF55874">
    <property type="entry name" value="ATPase domain of HSP90 chaperone/DNA topoisomerase II/histidine kinase"/>
    <property type="match status" value="1"/>
</dbReference>
<dbReference type="InterPro" id="IPR005467">
    <property type="entry name" value="His_kinase_dom"/>
</dbReference>
<evidence type="ECO:0000256" key="7">
    <source>
        <dbReference type="SAM" id="Phobius"/>
    </source>
</evidence>
<dbReference type="Gene3D" id="3.40.50.2300">
    <property type="match status" value="1"/>
</dbReference>
<sequence>MASHAAGSPAPWAAHVAVAGLSRGDEDSPADGRWHERRARARRLKDAAFDEAWTPGACLLAGLALLLLVCLLVQAFGRPLEVVQGLWLLAVAGSAGSCVWMAARLRRRNRRSLGNPRATRRWLTALAVACLLLLSLYPWLASTPVPRPPWADALQIVLTMLLALALAPLRHVATMTALLPMSEGLAALAEAAAMGTSWQEAADPVPFGLAFGVVGLAWWGHRHWRRMREALMARDDQVEVLAGARDAALRADQEKSRFLAIASHDLRQPVHALGLFAATLEQRLQGSAEEPLVRNVMRSIEGLEQSFNAMLDISRLDAGTIEPNIQHFPLRDVFRRLHMHHAGQAEASGLGLRFSPGGKSVSSDPQLLERILGNLVQNALKYTRQGGVVVVARSTATHTNVEVWDTGPGMRAADLPRIFVEFLQLGDGQRSRAQGLGMGLAIVKRLAQLLGHRLVVASRPGRGTMFRLSIPLGGLPEIQDATAAADTVPMPVMEPRSVLVIDDEEPIREGLRILLEEWGYEATVAANAMEAEQSVQLRGLAPDLILSDLHLGAGRDGIAAIEAVRRLCGQEVPAILVTGDTTRDELRRATESGHTVLFKPLQPRRLFDAMRGMVP</sequence>
<dbReference type="SUPFAM" id="SSF47384">
    <property type="entry name" value="Homodimeric domain of signal transducing histidine kinase"/>
    <property type="match status" value="1"/>
</dbReference>
<dbReference type="SUPFAM" id="SSF103473">
    <property type="entry name" value="MFS general substrate transporter"/>
    <property type="match status" value="1"/>
</dbReference>
<dbReference type="Proteomes" id="UP001500279">
    <property type="component" value="Unassembled WGS sequence"/>
</dbReference>
<evidence type="ECO:0000313" key="11">
    <source>
        <dbReference type="Proteomes" id="UP001500279"/>
    </source>
</evidence>
<dbReference type="PROSITE" id="PS50110">
    <property type="entry name" value="RESPONSE_REGULATORY"/>
    <property type="match status" value="1"/>
</dbReference>
<name>A0ABP3VBZ1_9BURK</name>
<evidence type="ECO:0000256" key="3">
    <source>
        <dbReference type="ARBA" id="ARBA00022553"/>
    </source>
</evidence>
<dbReference type="InterPro" id="IPR004358">
    <property type="entry name" value="Sig_transdc_His_kin-like_C"/>
</dbReference>
<feature type="domain" description="Response regulatory" evidence="9">
    <location>
        <begin position="497"/>
        <end position="614"/>
    </location>
</feature>
<dbReference type="Gene3D" id="1.10.287.130">
    <property type="match status" value="1"/>
</dbReference>
<organism evidence="10 11">
    <name type="scientific">Ideonella azotifigens</name>
    <dbReference type="NCBI Taxonomy" id="513160"/>
    <lineage>
        <taxon>Bacteria</taxon>
        <taxon>Pseudomonadati</taxon>
        <taxon>Pseudomonadota</taxon>
        <taxon>Betaproteobacteria</taxon>
        <taxon>Burkholderiales</taxon>
        <taxon>Sphaerotilaceae</taxon>
        <taxon>Ideonella</taxon>
    </lineage>
</organism>
<evidence type="ECO:0000259" key="8">
    <source>
        <dbReference type="PROSITE" id="PS50109"/>
    </source>
</evidence>
<keyword evidence="7" id="KW-0472">Membrane</keyword>
<dbReference type="PANTHER" id="PTHR43047">
    <property type="entry name" value="TWO-COMPONENT HISTIDINE PROTEIN KINASE"/>
    <property type="match status" value="1"/>
</dbReference>
<dbReference type="PANTHER" id="PTHR43047:SF9">
    <property type="entry name" value="HISTIDINE KINASE"/>
    <property type="match status" value="1"/>
</dbReference>
<dbReference type="InterPro" id="IPR003594">
    <property type="entry name" value="HATPase_dom"/>
</dbReference>
<dbReference type="InterPro" id="IPR036097">
    <property type="entry name" value="HisK_dim/P_sf"/>
</dbReference>
<dbReference type="SUPFAM" id="SSF52172">
    <property type="entry name" value="CheY-like"/>
    <property type="match status" value="1"/>
</dbReference>
<dbReference type="PROSITE" id="PS50109">
    <property type="entry name" value="HIS_KIN"/>
    <property type="match status" value="1"/>
</dbReference>
<dbReference type="Pfam" id="PF00512">
    <property type="entry name" value="HisKA"/>
    <property type="match status" value="1"/>
</dbReference>
<keyword evidence="7" id="KW-0812">Transmembrane</keyword>
<feature type="transmembrane region" description="Helical" evidence="7">
    <location>
        <begin position="204"/>
        <end position="221"/>
    </location>
</feature>
<feature type="modified residue" description="4-aspartylphosphate" evidence="6">
    <location>
        <position position="548"/>
    </location>
</feature>
<keyword evidence="3 6" id="KW-0597">Phosphoprotein</keyword>
<evidence type="ECO:0000256" key="2">
    <source>
        <dbReference type="ARBA" id="ARBA00012438"/>
    </source>
</evidence>
<feature type="transmembrane region" description="Helical" evidence="7">
    <location>
        <begin position="52"/>
        <end position="76"/>
    </location>
</feature>
<feature type="transmembrane region" description="Helical" evidence="7">
    <location>
        <begin position="122"/>
        <end position="141"/>
    </location>
</feature>
<dbReference type="PRINTS" id="PR00344">
    <property type="entry name" value="BCTRLSENSOR"/>
</dbReference>
<accession>A0ABP3VBZ1</accession>
<proteinExistence type="predicted"/>
<keyword evidence="4" id="KW-0808">Transferase</keyword>
<dbReference type="SMART" id="SM00388">
    <property type="entry name" value="HisKA"/>
    <property type="match status" value="1"/>
</dbReference>
<reference evidence="11" key="1">
    <citation type="journal article" date="2019" name="Int. J. Syst. Evol. Microbiol.">
        <title>The Global Catalogue of Microorganisms (GCM) 10K type strain sequencing project: providing services to taxonomists for standard genome sequencing and annotation.</title>
        <authorList>
            <consortium name="The Broad Institute Genomics Platform"/>
            <consortium name="The Broad Institute Genome Sequencing Center for Infectious Disease"/>
            <person name="Wu L."/>
            <person name="Ma J."/>
        </authorList>
    </citation>
    <scope>NUCLEOTIDE SEQUENCE [LARGE SCALE GENOMIC DNA]</scope>
    <source>
        <strain evidence="11">JCM 15503</strain>
    </source>
</reference>
<dbReference type="InterPro" id="IPR003661">
    <property type="entry name" value="HisK_dim/P_dom"/>
</dbReference>
<dbReference type="SMART" id="SM00448">
    <property type="entry name" value="REC"/>
    <property type="match status" value="1"/>
</dbReference>
<dbReference type="EMBL" id="BAAAEW010000020">
    <property type="protein sequence ID" value="GAA0754687.1"/>
    <property type="molecule type" value="Genomic_DNA"/>
</dbReference>
<dbReference type="InterPro" id="IPR001789">
    <property type="entry name" value="Sig_transdc_resp-reg_receiver"/>
</dbReference>
<comment type="caution">
    <text evidence="10">The sequence shown here is derived from an EMBL/GenBank/DDBJ whole genome shotgun (WGS) entry which is preliminary data.</text>
</comment>
<dbReference type="RefSeq" id="WP_231013013.1">
    <property type="nucleotide sequence ID" value="NZ_BAAAEW010000020.1"/>
</dbReference>
<dbReference type="InterPro" id="IPR036259">
    <property type="entry name" value="MFS_trans_sf"/>
</dbReference>
<feature type="transmembrane region" description="Helical" evidence="7">
    <location>
        <begin position="153"/>
        <end position="170"/>
    </location>
</feature>
<dbReference type="EC" id="2.7.13.3" evidence="2"/>
<keyword evidence="5" id="KW-0418">Kinase</keyword>
<protein>
    <recommendedName>
        <fullName evidence="2">histidine kinase</fullName>
        <ecNumber evidence="2">2.7.13.3</ecNumber>
    </recommendedName>
</protein>
<evidence type="ECO:0000256" key="6">
    <source>
        <dbReference type="PROSITE-ProRule" id="PRU00169"/>
    </source>
</evidence>
<dbReference type="CDD" id="cd00082">
    <property type="entry name" value="HisKA"/>
    <property type="match status" value="1"/>
</dbReference>
<comment type="catalytic activity">
    <reaction evidence="1">
        <text>ATP + protein L-histidine = ADP + protein N-phospho-L-histidine.</text>
        <dbReference type="EC" id="2.7.13.3"/>
    </reaction>
</comment>
<dbReference type="Pfam" id="PF02518">
    <property type="entry name" value="HATPase_c"/>
    <property type="match status" value="1"/>
</dbReference>
<keyword evidence="11" id="KW-1185">Reference proteome</keyword>
<feature type="domain" description="Histidine kinase" evidence="8">
    <location>
        <begin position="261"/>
        <end position="474"/>
    </location>
</feature>
<dbReference type="Gene3D" id="3.30.565.10">
    <property type="entry name" value="Histidine kinase-like ATPase, C-terminal domain"/>
    <property type="match status" value="1"/>
</dbReference>
<feature type="transmembrane region" description="Helical" evidence="7">
    <location>
        <begin position="82"/>
        <end position="102"/>
    </location>
</feature>
<dbReference type="InterPro" id="IPR011006">
    <property type="entry name" value="CheY-like_superfamily"/>
</dbReference>
<dbReference type="SMART" id="SM00387">
    <property type="entry name" value="HATPase_c"/>
    <property type="match status" value="1"/>
</dbReference>
<evidence type="ECO:0000256" key="4">
    <source>
        <dbReference type="ARBA" id="ARBA00022679"/>
    </source>
</evidence>
<dbReference type="InterPro" id="IPR036890">
    <property type="entry name" value="HATPase_C_sf"/>
</dbReference>
<dbReference type="Pfam" id="PF00072">
    <property type="entry name" value="Response_reg"/>
    <property type="match status" value="1"/>
</dbReference>
<dbReference type="CDD" id="cd00156">
    <property type="entry name" value="REC"/>
    <property type="match status" value="1"/>
</dbReference>
<evidence type="ECO:0000259" key="9">
    <source>
        <dbReference type="PROSITE" id="PS50110"/>
    </source>
</evidence>
<gene>
    <name evidence="10" type="ORF">GCM10009107_31430</name>
</gene>
<keyword evidence="7" id="KW-1133">Transmembrane helix</keyword>